<accession>A0A5J4QYI8</accession>
<proteinExistence type="predicted"/>
<organism evidence="1">
    <name type="scientific">termite gut metagenome</name>
    <dbReference type="NCBI Taxonomy" id="433724"/>
    <lineage>
        <taxon>unclassified sequences</taxon>
        <taxon>metagenomes</taxon>
        <taxon>organismal metagenomes</taxon>
    </lineage>
</organism>
<name>A0A5J4QYI8_9ZZZZ</name>
<protein>
    <submittedName>
        <fullName evidence="1">Uncharacterized protein</fullName>
    </submittedName>
</protein>
<dbReference type="EMBL" id="SNRY01002351">
    <property type="protein sequence ID" value="KAA6325483.1"/>
    <property type="molecule type" value="Genomic_DNA"/>
</dbReference>
<evidence type="ECO:0000313" key="1">
    <source>
        <dbReference type="EMBL" id="KAA6325483.1"/>
    </source>
</evidence>
<reference evidence="1" key="1">
    <citation type="submission" date="2019-03" db="EMBL/GenBank/DDBJ databases">
        <title>Single cell metagenomics reveals metabolic interactions within the superorganism composed of flagellate Streblomastix strix and complex community of Bacteroidetes bacteria on its surface.</title>
        <authorList>
            <person name="Treitli S.C."/>
            <person name="Kolisko M."/>
            <person name="Husnik F."/>
            <person name="Keeling P."/>
            <person name="Hampl V."/>
        </authorList>
    </citation>
    <scope>NUCLEOTIDE SEQUENCE</scope>
    <source>
        <strain evidence="1">STM</strain>
    </source>
</reference>
<sequence length="63" mass="6969">MLVPFSLLSLAGKGAVIVALRKGSISLRLKRFNFVTPLVINVDRYAAFEALLWLCRFGISRCG</sequence>
<comment type="caution">
    <text evidence="1">The sequence shown here is derived from an EMBL/GenBank/DDBJ whole genome shotgun (WGS) entry which is preliminary data.</text>
</comment>
<dbReference type="AlphaFoldDB" id="A0A5J4QYI8"/>
<gene>
    <name evidence="1" type="ORF">EZS27_025305</name>
</gene>